<evidence type="ECO:0000256" key="4">
    <source>
        <dbReference type="ARBA" id="ARBA00022801"/>
    </source>
</evidence>
<organism evidence="6 7">
    <name type="scientific">Coccomyxa subellipsoidea</name>
    <dbReference type="NCBI Taxonomy" id="248742"/>
    <lineage>
        <taxon>Eukaryota</taxon>
        <taxon>Viridiplantae</taxon>
        <taxon>Chlorophyta</taxon>
        <taxon>core chlorophytes</taxon>
        <taxon>Trebouxiophyceae</taxon>
        <taxon>Trebouxiophyceae incertae sedis</taxon>
        <taxon>Coccomyxaceae</taxon>
        <taxon>Coccomyxa</taxon>
    </lineage>
</organism>
<comment type="similarity">
    <text evidence="1">Belongs to the peptidase S28 family.</text>
</comment>
<keyword evidence="7" id="KW-1185">Reference proteome</keyword>
<dbReference type="Gene3D" id="1.20.120.980">
    <property type="entry name" value="Serine carboxypeptidase S28, SKS domain"/>
    <property type="match status" value="1"/>
</dbReference>
<sequence>MRLRRHLNHKIKPLFDDRRPSVLNCTQHYFNQTLDHFTFQQGVGKWPQKYYLYDGYRKSYVKSINQKSAPVFFYAGNEDAVEVYINFTGLMWELGRDMNALLIFAEHRYYGESQPFGPGSLEKDPSYLSIEQALADFATLIYHVKETHGVRDSPVIAFGGSYGGMLAAWLRAKYPNAVQGAIAGSAPVGAYVSRHNPDFNPSDFWEVVTYDASPEAGAAEHCRANAPESATDVENVAYWIQGAFDSFAMGNYPYPSTYMGGALPAWPMRAACERLAQHKPSEEDLLQGMARAVGLLYNATGDASCYNATTLVGPAGPGDTWMFQWCTERAGQELPFYPANGRTDMFWDQGKYDEEQIRADCLEQYNVSGSGDWPVISLGGFDFSTASNIVFSNGEYDPWRIGGITRDVSDSVVAVFIEEGAHHLDLMFPHPDDPPSVINARLLEAAHIKKWVQEYTARLRLQKPLQFS</sequence>
<dbReference type="Proteomes" id="UP001491310">
    <property type="component" value="Unassembled WGS sequence"/>
</dbReference>
<keyword evidence="3" id="KW-0732">Signal</keyword>
<dbReference type="InterPro" id="IPR008758">
    <property type="entry name" value="Peptidase_S28"/>
</dbReference>
<protein>
    <recommendedName>
        <fullName evidence="8">Lysosomal Pro-X carboxypeptidase</fullName>
    </recommendedName>
</protein>
<accession>A0ABR2YFX5</accession>
<evidence type="ECO:0000313" key="6">
    <source>
        <dbReference type="EMBL" id="KAK9904258.1"/>
    </source>
</evidence>
<dbReference type="InterPro" id="IPR042269">
    <property type="entry name" value="Ser_carbopepase_S28_SKS"/>
</dbReference>
<evidence type="ECO:0000256" key="2">
    <source>
        <dbReference type="ARBA" id="ARBA00022670"/>
    </source>
</evidence>
<dbReference type="Pfam" id="PF05577">
    <property type="entry name" value="Peptidase_S28"/>
    <property type="match status" value="2"/>
</dbReference>
<evidence type="ECO:0000313" key="7">
    <source>
        <dbReference type="Proteomes" id="UP001491310"/>
    </source>
</evidence>
<name>A0ABR2YFX5_9CHLO</name>
<keyword evidence="5" id="KW-0325">Glycoprotein</keyword>
<gene>
    <name evidence="6" type="ORF">WJX75_007938</name>
</gene>
<keyword evidence="2" id="KW-0645">Protease</keyword>
<dbReference type="EMBL" id="JALJOT010000013">
    <property type="protein sequence ID" value="KAK9904258.1"/>
    <property type="molecule type" value="Genomic_DNA"/>
</dbReference>
<evidence type="ECO:0000256" key="1">
    <source>
        <dbReference type="ARBA" id="ARBA00011079"/>
    </source>
</evidence>
<evidence type="ECO:0000256" key="5">
    <source>
        <dbReference type="ARBA" id="ARBA00023180"/>
    </source>
</evidence>
<dbReference type="InterPro" id="IPR029058">
    <property type="entry name" value="AB_hydrolase_fold"/>
</dbReference>
<evidence type="ECO:0008006" key="8">
    <source>
        <dbReference type="Google" id="ProtNLM"/>
    </source>
</evidence>
<dbReference type="PANTHER" id="PTHR11010">
    <property type="entry name" value="PROTEASE S28 PRO-X CARBOXYPEPTIDASE-RELATED"/>
    <property type="match status" value="1"/>
</dbReference>
<evidence type="ECO:0000256" key="3">
    <source>
        <dbReference type="ARBA" id="ARBA00022729"/>
    </source>
</evidence>
<comment type="caution">
    <text evidence="6">The sequence shown here is derived from an EMBL/GenBank/DDBJ whole genome shotgun (WGS) entry which is preliminary data.</text>
</comment>
<dbReference type="PANTHER" id="PTHR11010:SF38">
    <property type="entry name" value="LYSOSOMAL PRO-X CARBOXYPEPTIDASE"/>
    <property type="match status" value="1"/>
</dbReference>
<keyword evidence="4" id="KW-0378">Hydrolase</keyword>
<dbReference type="SUPFAM" id="SSF53474">
    <property type="entry name" value="alpha/beta-Hydrolases"/>
    <property type="match status" value="2"/>
</dbReference>
<reference evidence="6 7" key="1">
    <citation type="journal article" date="2024" name="Nat. Commun.">
        <title>Phylogenomics reveals the evolutionary origins of lichenization in chlorophyte algae.</title>
        <authorList>
            <person name="Puginier C."/>
            <person name="Libourel C."/>
            <person name="Otte J."/>
            <person name="Skaloud P."/>
            <person name="Haon M."/>
            <person name="Grisel S."/>
            <person name="Petersen M."/>
            <person name="Berrin J.G."/>
            <person name="Delaux P.M."/>
            <person name="Dal Grande F."/>
            <person name="Keller J."/>
        </authorList>
    </citation>
    <scope>NUCLEOTIDE SEQUENCE [LARGE SCALE GENOMIC DNA]</scope>
    <source>
        <strain evidence="6 7">SAG 216-7</strain>
    </source>
</reference>
<proteinExistence type="inferred from homology"/>
<dbReference type="Gene3D" id="3.40.50.1820">
    <property type="entry name" value="alpha/beta hydrolase"/>
    <property type="match status" value="2"/>
</dbReference>